<sequence length="208" mass="24445">MANTDETKEPTSSISDINLEMLFNKRQHPKTETAPKMYSKKDKKFYKKRIYDLTKSLLNNELPPVIFPEVLCAFDNYVKTCIKYFKVLDTSDIIQEDYIGMDEEQDEEQDDDVNKIIENVQDNSHDKLMMRSIKITEPNALEKLVKRTITKKEVEPIIPQQKDINLKDPILKNKGIRKKKNITNKYDEEENEENEKNNKEKKGGKGER</sequence>
<name>A0A6C0HXD2_9ZZZZ</name>
<organism evidence="2">
    <name type="scientific">viral metagenome</name>
    <dbReference type="NCBI Taxonomy" id="1070528"/>
    <lineage>
        <taxon>unclassified sequences</taxon>
        <taxon>metagenomes</taxon>
        <taxon>organismal metagenomes</taxon>
    </lineage>
</organism>
<proteinExistence type="predicted"/>
<reference evidence="2" key="1">
    <citation type="journal article" date="2020" name="Nature">
        <title>Giant virus diversity and host interactions through global metagenomics.</title>
        <authorList>
            <person name="Schulz F."/>
            <person name="Roux S."/>
            <person name="Paez-Espino D."/>
            <person name="Jungbluth S."/>
            <person name="Walsh D.A."/>
            <person name="Denef V.J."/>
            <person name="McMahon K.D."/>
            <person name="Konstantinidis K.T."/>
            <person name="Eloe-Fadrosh E.A."/>
            <person name="Kyrpides N.C."/>
            <person name="Woyke T."/>
        </authorList>
    </citation>
    <scope>NUCLEOTIDE SEQUENCE</scope>
    <source>
        <strain evidence="2">GVMAG-M-3300023184-178</strain>
    </source>
</reference>
<dbReference type="EMBL" id="MN740028">
    <property type="protein sequence ID" value="QHT84785.1"/>
    <property type="molecule type" value="Genomic_DNA"/>
</dbReference>
<feature type="region of interest" description="Disordered" evidence="1">
    <location>
        <begin position="177"/>
        <end position="208"/>
    </location>
</feature>
<evidence type="ECO:0000256" key="1">
    <source>
        <dbReference type="SAM" id="MobiDB-lite"/>
    </source>
</evidence>
<feature type="compositionally biased region" description="Basic and acidic residues" evidence="1">
    <location>
        <begin position="194"/>
        <end position="208"/>
    </location>
</feature>
<protein>
    <submittedName>
        <fullName evidence="2">Uncharacterized protein</fullName>
    </submittedName>
</protein>
<evidence type="ECO:0000313" key="2">
    <source>
        <dbReference type="EMBL" id="QHT84785.1"/>
    </source>
</evidence>
<accession>A0A6C0HXD2</accession>
<dbReference type="AlphaFoldDB" id="A0A6C0HXD2"/>